<organism evidence="1 2">
    <name type="scientific">Mycolicibacterium cosmeticum</name>
    <dbReference type="NCBI Taxonomy" id="258533"/>
    <lineage>
        <taxon>Bacteria</taxon>
        <taxon>Bacillati</taxon>
        <taxon>Actinomycetota</taxon>
        <taxon>Actinomycetes</taxon>
        <taxon>Mycobacteriales</taxon>
        <taxon>Mycobacteriaceae</taxon>
        <taxon>Mycolicibacterium</taxon>
    </lineage>
</organism>
<dbReference type="eggNOG" id="COG1216">
    <property type="taxonomic scope" value="Bacteria"/>
</dbReference>
<protein>
    <submittedName>
        <fullName evidence="1">Fucose 4-O-acetylase</fullName>
    </submittedName>
</protein>
<dbReference type="Proteomes" id="UP000028870">
    <property type="component" value="Unassembled WGS sequence"/>
</dbReference>
<evidence type="ECO:0000313" key="1">
    <source>
        <dbReference type="EMBL" id="CDO08611.1"/>
    </source>
</evidence>
<dbReference type="OrthoDB" id="5465469at2"/>
<reference evidence="1" key="1">
    <citation type="submission" date="2014-03" db="EMBL/GenBank/DDBJ databases">
        <title>Draft Genome Sequence of Mycobacterium cosmeticum DSM 44829.</title>
        <authorList>
            <person name="Croce O."/>
            <person name="Robert C."/>
            <person name="Raoult D."/>
            <person name="Drancourt M."/>
        </authorList>
    </citation>
    <scope>NUCLEOTIDE SEQUENCE [LARGE SCALE GENOMIC DNA]</scope>
    <source>
        <strain evidence="1">DSM 44829</strain>
    </source>
</reference>
<dbReference type="AlphaFoldDB" id="W9B1A7"/>
<dbReference type="SUPFAM" id="SSF53448">
    <property type="entry name" value="Nucleotide-diphospho-sugar transferases"/>
    <property type="match status" value="1"/>
</dbReference>
<reference evidence="1" key="2">
    <citation type="submission" date="2014-03" db="EMBL/GenBank/DDBJ databases">
        <authorList>
            <person name="Urmite Genomes"/>
        </authorList>
    </citation>
    <scope>NUCLEOTIDE SEQUENCE</scope>
    <source>
        <strain evidence="1">DSM 44829</strain>
    </source>
</reference>
<sequence length="274" mass="30559">MRNTGVLPGNGVEWGLALFEFATLSPRLWLRNRHCDIPVVGDGAADVSLTSHGRRIGTVWRTIETIGAGTVKPRRLILWLDDPAAMAALPSSLVRLRERGLEVRLCRGYGPHTKYYPYVSEIACDDEDFTLVTADDDVYYPPTWLEELLRAHRPGQVTTFRARIRSVDPYVSWPTCTTTETSERVFATGVSGAAYPPELQRTLRDRGAEFLTVCPRADDFWLHYAAVATGIPVRQVRDTAALWWSMPVASKRGLWDGKGTANDAIAAATERAWL</sequence>
<name>W9B1A7_MYCCO</name>
<gene>
    <name evidence="1" type="ORF">BN977_03430</name>
</gene>
<evidence type="ECO:0000313" key="2">
    <source>
        <dbReference type="Proteomes" id="UP000028870"/>
    </source>
</evidence>
<dbReference type="RefSeq" id="WP_051561681.1">
    <property type="nucleotide sequence ID" value="NZ_CCBB010000002.1"/>
</dbReference>
<keyword evidence="2" id="KW-1185">Reference proteome</keyword>
<dbReference type="EMBL" id="CCBB010000002">
    <property type="protein sequence ID" value="CDO08611.1"/>
    <property type="molecule type" value="Genomic_DNA"/>
</dbReference>
<accession>W9B1A7</accession>
<dbReference type="InterPro" id="IPR029044">
    <property type="entry name" value="Nucleotide-diphossugar_trans"/>
</dbReference>
<dbReference type="STRING" id="258533.BN977_03430"/>
<comment type="caution">
    <text evidence="1">The sequence shown here is derived from an EMBL/GenBank/DDBJ whole genome shotgun (WGS) entry which is preliminary data.</text>
</comment>
<proteinExistence type="predicted"/>